<protein>
    <submittedName>
        <fullName evidence="2">Uncharacterized protein</fullName>
    </submittedName>
</protein>
<comment type="caution">
    <text evidence="2">The sequence shown here is derived from an EMBL/GenBank/DDBJ whole genome shotgun (WGS) entry which is preliminary data.</text>
</comment>
<proteinExistence type="predicted"/>
<dbReference type="EMBL" id="JACJTQ010000005">
    <property type="protein sequence ID" value="MBD2691258.1"/>
    <property type="molecule type" value="Genomic_DNA"/>
</dbReference>
<name>A0ABR8J0U3_9NOST</name>
<dbReference type="Proteomes" id="UP000660381">
    <property type="component" value="Unassembled WGS sequence"/>
</dbReference>
<accession>A0ABR8J0U3</accession>
<feature type="region of interest" description="Disordered" evidence="1">
    <location>
        <begin position="13"/>
        <end position="35"/>
    </location>
</feature>
<feature type="compositionally biased region" description="Polar residues" evidence="1">
    <location>
        <begin position="13"/>
        <end position="30"/>
    </location>
</feature>
<evidence type="ECO:0000313" key="3">
    <source>
        <dbReference type="Proteomes" id="UP000660381"/>
    </source>
</evidence>
<keyword evidence="3" id="KW-1185">Reference proteome</keyword>
<dbReference type="RefSeq" id="WP_190905850.1">
    <property type="nucleotide sequence ID" value="NZ_JACJTQ010000005.1"/>
</dbReference>
<reference evidence="2 3" key="1">
    <citation type="journal article" date="2020" name="ISME J.">
        <title>Comparative genomics reveals insights into cyanobacterial evolution and habitat adaptation.</title>
        <authorList>
            <person name="Chen M.Y."/>
            <person name="Teng W.K."/>
            <person name="Zhao L."/>
            <person name="Hu C.X."/>
            <person name="Zhou Y.K."/>
            <person name="Han B.P."/>
            <person name="Song L.R."/>
            <person name="Shu W.S."/>
        </authorList>
    </citation>
    <scope>NUCLEOTIDE SEQUENCE [LARGE SCALE GENOMIC DNA]</scope>
    <source>
        <strain evidence="2 3">FACHB-362</strain>
    </source>
</reference>
<organism evidence="2 3">
    <name type="scientific">Anabaena catenula FACHB-362</name>
    <dbReference type="NCBI Taxonomy" id="2692877"/>
    <lineage>
        <taxon>Bacteria</taxon>
        <taxon>Bacillati</taxon>
        <taxon>Cyanobacteriota</taxon>
        <taxon>Cyanophyceae</taxon>
        <taxon>Nostocales</taxon>
        <taxon>Nostocaceae</taxon>
        <taxon>Anabaena</taxon>
    </lineage>
</organism>
<gene>
    <name evidence="2" type="ORF">H6G68_05705</name>
</gene>
<sequence>MPDFCYFTYSTSENKSAPVSPAAKTNNQHGASKGGQVVETGKYHLEFVAGKEANQTHIDLYLQTSDNHEAVPDAKVTAQIQLPDGKQKSILLTYDASGKHYKANLAENIPGQYQVKITADIKGEKVNGRFNFNL</sequence>
<evidence type="ECO:0000313" key="2">
    <source>
        <dbReference type="EMBL" id="MBD2691258.1"/>
    </source>
</evidence>
<evidence type="ECO:0000256" key="1">
    <source>
        <dbReference type="SAM" id="MobiDB-lite"/>
    </source>
</evidence>